<dbReference type="EMBL" id="AF188935">
    <property type="protein sequence ID" value="AAF13656.1"/>
    <property type="molecule type" value="Genomic_DNA"/>
</dbReference>
<evidence type="ECO:0000256" key="1">
    <source>
        <dbReference type="SAM" id="Phobius"/>
    </source>
</evidence>
<accession>A0A6L7HRF4</accession>
<organism evidence="2">
    <name type="scientific">Bacillus anthracis</name>
    <name type="common">anthrax bacterium</name>
    <dbReference type="NCBI Taxonomy" id="1392"/>
    <lineage>
        <taxon>Bacteria</taxon>
        <taxon>Bacillati</taxon>
        <taxon>Bacillota</taxon>
        <taxon>Bacilli</taxon>
        <taxon>Bacillales</taxon>
        <taxon>Bacillaceae</taxon>
        <taxon>Bacillus</taxon>
        <taxon>Bacillus cereus group</taxon>
    </lineage>
</organism>
<dbReference type="PATRIC" id="fig|1392.230.peg.5904"/>
<keyword evidence="2" id="KW-0614">Plasmid</keyword>
<reference evidence="2" key="1">
    <citation type="submission" date="1999-11" db="EMBL/GenBank/DDBJ databases">
        <authorList>
            <person name="Okinaka R.T."/>
            <person name="Cloud K."/>
            <person name="Hampton O."/>
            <person name="Hill K.K."/>
            <person name="Keim P."/>
            <person name="Lamke G."/>
            <person name="Kumano S."/>
            <person name="Manter D."/>
            <person name="Martinez Y."/>
            <person name="Svensson R."/>
            <person name="Tatum L.R."/>
            <person name="Brown A.E."/>
            <person name="Jackson P.J."/>
        </authorList>
    </citation>
    <scope>NUCLEOTIDE SEQUENCE</scope>
    <source>
        <plasmid evidence="2">pXO2</plasmid>
    </source>
</reference>
<keyword evidence="1" id="KW-1133">Transmembrane helix</keyword>
<dbReference type="KEGG" id="banh:HYU01_29270"/>
<accession>Q9RMY1</accession>
<geneLocation type="plasmid" evidence="2">
    <name>pXO2</name>
</geneLocation>
<protein>
    <submittedName>
        <fullName evidence="2">PXO2-51</fullName>
    </submittedName>
</protein>
<feature type="transmembrane region" description="Helical" evidence="1">
    <location>
        <begin position="27"/>
        <end position="47"/>
    </location>
</feature>
<dbReference type="AlphaFoldDB" id="A0A6L7HRF4"/>
<keyword evidence="1" id="KW-0472">Membrane</keyword>
<evidence type="ECO:0000313" key="2">
    <source>
        <dbReference type="EMBL" id="AAF13656.1"/>
    </source>
</evidence>
<name>A0A6L7HRF4_BACAN</name>
<keyword evidence="1" id="KW-0812">Transmembrane</keyword>
<proteinExistence type="predicted"/>
<sequence>MSFFQLNIDAFRVINDLGKQYSFLNSFMIFLAEYMVYILGLVIIAFWSTRSKKIG</sequence>